<sequence>MLSQKNVLAGEEDFNLNKFRDSLYLRMQSPSQSKQSNVIKEDNSIKKSAKNSLNADIQRRKSVPSFDELLKTMNTSNGFGYQQHVSNHKRNITDSSRKMSGIYNKIECLGNNEVNQITKLSQPFISNAPLSISNNQQHKRTTFSSSITEKPVFSKGNGKSLIDKLSLKELMEIRSKIDNSTQSEVQELSANYVQELLKLSQIIIKQVRHIKN</sequence>
<dbReference type="AlphaFoldDB" id="A0A8S1KVL8"/>
<name>A0A8S1KVL8_PARPR</name>
<dbReference type="EMBL" id="CAJJDM010000026">
    <property type="protein sequence ID" value="CAD8058441.1"/>
    <property type="molecule type" value="Genomic_DNA"/>
</dbReference>
<gene>
    <name evidence="2" type="ORF">PPRIM_AZ9-3.1.T0270220</name>
</gene>
<reference evidence="2" key="1">
    <citation type="submission" date="2021-01" db="EMBL/GenBank/DDBJ databases">
        <authorList>
            <consortium name="Genoscope - CEA"/>
            <person name="William W."/>
        </authorList>
    </citation>
    <scope>NUCLEOTIDE SEQUENCE</scope>
</reference>
<keyword evidence="3" id="KW-1185">Reference proteome</keyword>
<evidence type="ECO:0000313" key="2">
    <source>
        <dbReference type="EMBL" id="CAD8058441.1"/>
    </source>
</evidence>
<accession>A0A8S1KVL8</accession>
<comment type="caution">
    <text evidence="2">The sequence shown here is derived from an EMBL/GenBank/DDBJ whole genome shotgun (WGS) entry which is preliminary data.</text>
</comment>
<protein>
    <submittedName>
        <fullName evidence="2">Uncharacterized protein</fullName>
    </submittedName>
</protein>
<organism evidence="2 3">
    <name type="scientific">Paramecium primaurelia</name>
    <dbReference type="NCBI Taxonomy" id="5886"/>
    <lineage>
        <taxon>Eukaryota</taxon>
        <taxon>Sar</taxon>
        <taxon>Alveolata</taxon>
        <taxon>Ciliophora</taxon>
        <taxon>Intramacronucleata</taxon>
        <taxon>Oligohymenophorea</taxon>
        <taxon>Peniculida</taxon>
        <taxon>Parameciidae</taxon>
        <taxon>Paramecium</taxon>
    </lineage>
</organism>
<feature type="compositionally biased region" description="Polar residues" evidence="1">
    <location>
        <begin position="28"/>
        <end position="38"/>
    </location>
</feature>
<evidence type="ECO:0000313" key="3">
    <source>
        <dbReference type="Proteomes" id="UP000688137"/>
    </source>
</evidence>
<proteinExistence type="predicted"/>
<feature type="region of interest" description="Disordered" evidence="1">
    <location>
        <begin position="28"/>
        <end position="55"/>
    </location>
</feature>
<evidence type="ECO:0000256" key="1">
    <source>
        <dbReference type="SAM" id="MobiDB-lite"/>
    </source>
</evidence>
<dbReference type="Proteomes" id="UP000688137">
    <property type="component" value="Unassembled WGS sequence"/>
</dbReference>